<evidence type="ECO:0008006" key="4">
    <source>
        <dbReference type="Google" id="ProtNLM"/>
    </source>
</evidence>
<evidence type="ECO:0000256" key="1">
    <source>
        <dbReference type="SAM" id="MobiDB-lite"/>
    </source>
</evidence>
<dbReference type="EMBL" id="BDQM01000019">
    <property type="protein sequence ID" value="GAW96809.1"/>
    <property type="molecule type" value="Genomic_DNA"/>
</dbReference>
<dbReference type="Pfam" id="PF12228">
    <property type="entry name" value="DUF3604"/>
    <property type="match status" value="1"/>
</dbReference>
<dbReference type="Gene3D" id="3.20.20.140">
    <property type="entry name" value="Metal-dependent hydrolases"/>
    <property type="match status" value="1"/>
</dbReference>
<dbReference type="Proteomes" id="UP000197068">
    <property type="component" value="Unassembled WGS sequence"/>
</dbReference>
<dbReference type="PROSITE" id="PS51257">
    <property type="entry name" value="PROKAR_LIPOPROTEIN"/>
    <property type="match status" value="1"/>
</dbReference>
<dbReference type="SUPFAM" id="SSF89550">
    <property type="entry name" value="PHP domain-like"/>
    <property type="match status" value="1"/>
</dbReference>
<gene>
    <name evidence="2" type="ORF">MTCD1_02432</name>
</gene>
<evidence type="ECO:0000313" key="2">
    <source>
        <dbReference type="EMBL" id="GAW96809.1"/>
    </source>
</evidence>
<feature type="region of interest" description="Disordered" evidence="1">
    <location>
        <begin position="21"/>
        <end position="44"/>
    </location>
</feature>
<organism evidence="2 3">
    <name type="scientific">Colwellia marinimaniae</name>
    <dbReference type="NCBI Taxonomy" id="1513592"/>
    <lineage>
        <taxon>Bacteria</taxon>
        <taxon>Pseudomonadati</taxon>
        <taxon>Pseudomonadota</taxon>
        <taxon>Gammaproteobacteria</taxon>
        <taxon>Alteromonadales</taxon>
        <taxon>Colwelliaceae</taxon>
        <taxon>Colwellia</taxon>
    </lineage>
</organism>
<evidence type="ECO:0000313" key="3">
    <source>
        <dbReference type="Proteomes" id="UP000197068"/>
    </source>
</evidence>
<comment type="caution">
    <text evidence="2">The sequence shown here is derived from an EMBL/GenBank/DDBJ whole genome shotgun (WGS) entry which is preliminary data.</text>
</comment>
<keyword evidence="3" id="KW-1185">Reference proteome</keyword>
<proteinExistence type="predicted"/>
<reference evidence="2 3" key="1">
    <citation type="submission" date="2017-06" db="EMBL/GenBank/DDBJ databases">
        <title>Whole Genome Sequences of Colwellia marinimaniae MTCD1.</title>
        <authorList>
            <person name="Kusumoto H."/>
            <person name="Inoue M."/>
            <person name="Tanikawa K."/>
            <person name="Maeji H."/>
            <person name="Cameron J.H."/>
            <person name="Bartlett D.H."/>
        </authorList>
    </citation>
    <scope>NUCLEOTIDE SEQUENCE [LARGE SCALE GENOMIC DNA]</scope>
    <source>
        <strain evidence="2 3">MTCD1</strain>
    </source>
</reference>
<feature type="compositionally biased region" description="Polar residues" evidence="1">
    <location>
        <begin position="21"/>
        <end position="41"/>
    </location>
</feature>
<protein>
    <recommendedName>
        <fullName evidence="4">DUF3604 domain-containing protein</fullName>
    </recommendedName>
</protein>
<name>A0ABQ0MX21_9GAMM</name>
<dbReference type="RefSeq" id="WP_159459910.1">
    <property type="nucleotide sequence ID" value="NZ_BDQM01000019.1"/>
</dbReference>
<sequence>MKITYLSFIVGALLLQGCEQPNSNSNASTKVETKPVTTTAEQPKKETTVKYAQNVYFGDTHLHTNNSFDAGAFGNTLSPDDAYKYARGEKITASMGLETQLIKPLDFLVVSDHSDNMGMIPDLYAGKKELIANPLGKELYEGLMAGRNHEVALKLIKGFSQGTLPDVLNYDPESIGYKDAWNAIIDSAEKYNEPGKFTAFIGYEWTSMIKGANMHRVLIYRDGEEKGRQMVPYTTTPPYGSQNPRDLWKWMQTYEDKTQGNILAIAHNGNLSNGIMFPLDEQYDGTKLDKEYVESRARWEPLYEITQMKGDGETHPVLSPNDEFADFEQWDVGNLDLSELKTNEMLPGEYGREALKRGLAIEKKLGINPYKFGLIGSTDSHTSLATTEADNFFGKMSTSEPGKARMTDALVSGLGKTIHYRKTINSGLAAVWATENTRQGLFDAMKRKETYATTGQRIQVRFFAGWNFNEGDLNSKDFVQLGYEKGVPMGADLPSKAGEAPQFMVVAMKDPDAANLDRLQVVKGWLDSEGNTHERIFDVACSDNRKIVARRCDKVVGNTVDVKTATYTNDIGADSLKALWIDPEFDSSQNAFYYVRVLAIPTPRWTTYDAVRYNIAIPDDIPTSIQDRAYTAPIWYNH</sequence>
<accession>A0ABQ0MX21</accession>
<dbReference type="InterPro" id="IPR022028">
    <property type="entry name" value="DUF3604"/>
</dbReference>
<dbReference type="InterPro" id="IPR016195">
    <property type="entry name" value="Pol/histidinol_Pase-like"/>
</dbReference>